<dbReference type="AlphaFoldDB" id="A0A2K3KT49"/>
<evidence type="ECO:0000313" key="2">
    <source>
        <dbReference type="Proteomes" id="UP000236291"/>
    </source>
</evidence>
<gene>
    <name evidence="1" type="ORF">L195_g064443</name>
</gene>
<organism evidence="1 2">
    <name type="scientific">Trifolium pratense</name>
    <name type="common">Red clover</name>
    <dbReference type="NCBI Taxonomy" id="57577"/>
    <lineage>
        <taxon>Eukaryota</taxon>
        <taxon>Viridiplantae</taxon>
        <taxon>Streptophyta</taxon>
        <taxon>Embryophyta</taxon>
        <taxon>Tracheophyta</taxon>
        <taxon>Spermatophyta</taxon>
        <taxon>Magnoliopsida</taxon>
        <taxon>eudicotyledons</taxon>
        <taxon>Gunneridae</taxon>
        <taxon>Pentapetalae</taxon>
        <taxon>rosids</taxon>
        <taxon>fabids</taxon>
        <taxon>Fabales</taxon>
        <taxon>Fabaceae</taxon>
        <taxon>Papilionoideae</taxon>
        <taxon>50 kb inversion clade</taxon>
        <taxon>NPAAA clade</taxon>
        <taxon>Hologalegina</taxon>
        <taxon>IRL clade</taxon>
        <taxon>Trifolieae</taxon>
        <taxon>Trifolium</taxon>
    </lineage>
</organism>
<dbReference type="EMBL" id="ASHM01249809">
    <property type="protein sequence ID" value="PNX69455.1"/>
    <property type="molecule type" value="Genomic_DNA"/>
</dbReference>
<proteinExistence type="predicted"/>
<sequence>MRLAKARLTEYEMAGGQTITEISKGGKLRGEIGMRKNCCSGS</sequence>
<reference evidence="1 2" key="1">
    <citation type="journal article" date="2014" name="Am. J. Bot.">
        <title>Genome assembly and annotation for red clover (Trifolium pratense; Fabaceae).</title>
        <authorList>
            <person name="Istvanek J."/>
            <person name="Jaros M."/>
            <person name="Krenek A."/>
            <person name="Repkova J."/>
        </authorList>
    </citation>
    <scope>NUCLEOTIDE SEQUENCE [LARGE SCALE GENOMIC DNA]</scope>
    <source>
        <strain evidence="2">cv. Tatra</strain>
        <tissue evidence="1">Young leaves</tissue>
    </source>
</reference>
<name>A0A2K3KT49_TRIPR</name>
<dbReference type="Proteomes" id="UP000236291">
    <property type="component" value="Unassembled WGS sequence"/>
</dbReference>
<comment type="caution">
    <text evidence="1">The sequence shown here is derived from an EMBL/GenBank/DDBJ whole genome shotgun (WGS) entry which is preliminary data.</text>
</comment>
<protein>
    <submittedName>
        <fullName evidence="1">Uncharacterized protein</fullName>
    </submittedName>
</protein>
<reference evidence="1 2" key="2">
    <citation type="journal article" date="2017" name="Front. Plant Sci.">
        <title>Gene Classification and Mining of Molecular Markers Useful in Red Clover (Trifolium pratense) Breeding.</title>
        <authorList>
            <person name="Istvanek J."/>
            <person name="Dluhosova J."/>
            <person name="Dluhos P."/>
            <person name="Patkova L."/>
            <person name="Nedelnik J."/>
            <person name="Repkova J."/>
        </authorList>
    </citation>
    <scope>NUCLEOTIDE SEQUENCE [LARGE SCALE GENOMIC DNA]</scope>
    <source>
        <strain evidence="2">cv. Tatra</strain>
        <tissue evidence="1">Young leaves</tissue>
    </source>
</reference>
<accession>A0A2K3KT49</accession>
<evidence type="ECO:0000313" key="1">
    <source>
        <dbReference type="EMBL" id="PNX69455.1"/>
    </source>
</evidence>